<organism evidence="2 3">
    <name type="scientific">Oryza meyeriana var. granulata</name>
    <dbReference type="NCBI Taxonomy" id="110450"/>
    <lineage>
        <taxon>Eukaryota</taxon>
        <taxon>Viridiplantae</taxon>
        <taxon>Streptophyta</taxon>
        <taxon>Embryophyta</taxon>
        <taxon>Tracheophyta</taxon>
        <taxon>Spermatophyta</taxon>
        <taxon>Magnoliopsida</taxon>
        <taxon>Liliopsida</taxon>
        <taxon>Poales</taxon>
        <taxon>Poaceae</taxon>
        <taxon>BOP clade</taxon>
        <taxon>Oryzoideae</taxon>
        <taxon>Oryzeae</taxon>
        <taxon>Oryzinae</taxon>
        <taxon>Oryza</taxon>
        <taxon>Oryza meyeriana</taxon>
    </lineage>
</organism>
<dbReference type="AlphaFoldDB" id="A0A6G1BPW9"/>
<dbReference type="EMBL" id="SPHZ02000012">
    <property type="protein sequence ID" value="KAF0889433.1"/>
    <property type="molecule type" value="Genomic_DNA"/>
</dbReference>
<evidence type="ECO:0000256" key="1">
    <source>
        <dbReference type="SAM" id="MobiDB-lite"/>
    </source>
</evidence>
<protein>
    <recommendedName>
        <fullName evidence="4">DUF834 domain-containing protein</fullName>
    </recommendedName>
</protein>
<proteinExistence type="predicted"/>
<dbReference type="Proteomes" id="UP000479710">
    <property type="component" value="Unassembled WGS sequence"/>
</dbReference>
<name>A0A6G1BPW9_9ORYZ</name>
<accession>A0A6G1BPW9</accession>
<evidence type="ECO:0000313" key="2">
    <source>
        <dbReference type="EMBL" id="KAF0889433.1"/>
    </source>
</evidence>
<comment type="caution">
    <text evidence="2">The sequence shown here is derived from an EMBL/GenBank/DDBJ whole genome shotgun (WGS) entry which is preliminary data.</text>
</comment>
<evidence type="ECO:0008006" key="4">
    <source>
        <dbReference type="Google" id="ProtNLM"/>
    </source>
</evidence>
<feature type="region of interest" description="Disordered" evidence="1">
    <location>
        <begin position="49"/>
        <end position="81"/>
    </location>
</feature>
<keyword evidence="3" id="KW-1185">Reference proteome</keyword>
<reference evidence="2 3" key="1">
    <citation type="submission" date="2019-11" db="EMBL/GenBank/DDBJ databases">
        <title>Whole genome sequence of Oryza granulata.</title>
        <authorList>
            <person name="Li W."/>
        </authorList>
    </citation>
    <scope>NUCLEOTIDE SEQUENCE [LARGE SCALE GENOMIC DNA]</scope>
    <source>
        <strain evidence="3">cv. Menghai</strain>
        <tissue evidence="2">Leaf</tissue>
    </source>
</reference>
<gene>
    <name evidence="2" type="ORF">E2562_024498</name>
</gene>
<sequence length="81" mass="8174">MAALQATAGMATVLQAMRGSWGKTEGGMAGDKTGGEETATAAEVVRQCGAGGRQLDGGARDDAMTTGGGKRRQCRDRRGTG</sequence>
<evidence type="ECO:0000313" key="3">
    <source>
        <dbReference type="Proteomes" id="UP000479710"/>
    </source>
</evidence>